<evidence type="ECO:0000256" key="1">
    <source>
        <dbReference type="SAM" id="MobiDB-lite"/>
    </source>
</evidence>
<accession>A0A3S4GW45</accession>
<name>A0A3S4GW45_SALER</name>
<feature type="compositionally biased region" description="Basic and acidic residues" evidence="1">
    <location>
        <begin position="57"/>
        <end position="71"/>
    </location>
</feature>
<dbReference type="EMBL" id="LR134156">
    <property type="protein sequence ID" value="VEA77963.1"/>
    <property type="molecule type" value="Genomic_DNA"/>
</dbReference>
<dbReference type="Proteomes" id="UP000275676">
    <property type="component" value="Chromosome"/>
</dbReference>
<organism evidence="2 3">
    <name type="scientific">Salmonella enterica subsp. arizonae</name>
    <dbReference type="NCBI Taxonomy" id="59203"/>
    <lineage>
        <taxon>Bacteria</taxon>
        <taxon>Pseudomonadati</taxon>
        <taxon>Pseudomonadota</taxon>
        <taxon>Gammaproteobacteria</taxon>
        <taxon>Enterobacterales</taxon>
        <taxon>Enterobacteriaceae</taxon>
        <taxon>Salmonella</taxon>
    </lineage>
</organism>
<dbReference type="AlphaFoldDB" id="A0A3S4GW45"/>
<sequence length="81" mass="8589">MHIVNLLLHQRCPAPGGFALNPGGAGLLQTIQHLTADLKANMLPGMKTDALAQPHHPGAEDKDQYQQDKKGATALPVECSP</sequence>
<protein>
    <submittedName>
        <fullName evidence="2">Uncharacterized protein</fullName>
    </submittedName>
</protein>
<gene>
    <name evidence="2" type="ORF">NCTC10047_03896</name>
</gene>
<reference evidence="2 3" key="1">
    <citation type="submission" date="2018-12" db="EMBL/GenBank/DDBJ databases">
        <authorList>
            <consortium name="Pathogen Informatics"/>
        </authorList>
    </citation>
    <scope>NUCLEOTIDE SEQUENCE [LARGE SCALE GENOMIC DNA]</scope>
    <source>
        <strain evidence="2 3">NCTC10047</strain>
    </source>
</reference>
<evidence type="ECO:0000313" key="2">
    <source>
        <dbReference type="EMBL" id="VEA77963.1"/>
    </source>
</evidence>
<proteinExistence type="predicted"/>
<feature type="region of interest" description="Disordered" evidence="1">
    <location>
        <begin position="47"/>
        <end position="81"/>
    </location>
</feature>
<evidence type="ECO:0000313" key="3">
    <source>
        <dbReference type="Proteomes" id="UP000275676"/>
    </source>
</evidence>